<dbReference type="Gene3D" id="3.40.640.10">
    <property type="entry name" value="Type I PLP-dependent aspartate aminotransferase-like (Major domain)"/>
    <property type="match status" value="1"/>
</dbReference>
<evidence type="ECO:0000256" key="4">
    <source>
        <dbReference type="ARBA" id="ARBA00022679"/>
    </source>
</evidence>
<dbReference type="PROSITE" id="PS00600">
    <property type="entry name" value="AA_TRANSFER_CLASS_3"/>
    <property type="match status" value="1"/>
</dbReference>
<dbReference type="InterPro" id="IPR015424">
    <property type="entry name" value="PyrdxlP-dep_Trfase"/>
</dbReference>
<evidence type="ECO:0000256" key="2">
    <source>
        <dbReference type="ARBA" id="ARBA00008954"/>
    </source>
</evidence>
<keyword evidence="5 6" id="KW-0663">Pyridoxal phosphate</keyword>
<evidence type="ECO:0000256" key="6">
    <source>
        <dbReference type="RuleBase" id="RU003560"/>
    </source>
</evidence>
<dbReference type="PANTHER" id="PTHR43552:SF1">
    <property type="entry name" value="DIAMINOBUTYRATE--2-OXOGLUTARATE AMINOTRANSFERASE"/>
    <property type="match status" value="1"/>
</dbReference>
<evidence type="ECO:0000256" key="1">
    <source>
        <dbReference type="ARBA" id="ARBA00001933"/>
    </source>
</evidence>
<dbReference type="EMBL" id="CP089982">
    <property type="protein sequence ID" value="WXA92937.1"/>
    <property type="molecule type" value="Genomic_DNA"/>
</dbReference>
<reference evidence="7 8" key="1">
    <citation type="submission" date="2021-12" db="EMBL/GenBank/DDBJ databases">
        <title>Discovery of the Pendulisporaceae a myxobacterial family with distinct sporulation behavior and unique specialized metabolism.</title>
        <authorList>
            <person name="Garcia R."/>
            <person name="Popoff A."/>
            <person name="Bader C.D."/>
            <person name="Loehr J."/>
            <person name="Walesch S."/>
            <person name="Walt C."/>
            <person name="Boldt J."/>
            <person name="Bunk B."/>
            <person name="Haeckl F.J.F.P.J."/>
            <person name="Gunesch A.P."/>
            <person name="Birkelbach J."/>
            <person name="Nuebel U."/>
            <person name="Pietschmann T."/>
            <person name="Bach T."/>
            <person name="Mueller R."/>
        </authorList>
    </citation>
    <scope>NUCLEOTIDE SEQUENCE [LARGE SCALE GENOMIC DNA]</scope>
    <source>
        <strain evidence="7 8">MSr12523</strain>
    </source>
</reference>
<evidence type="ECO:0000256" key="3">
    <source>
        <dbReference type="ARBA" id="ARBA00022576"/>
    </source>
</evidence>
<dbReference type="SUPFAM" id="SSF53383">
    <property type="entry name" value="PLP-dependent transferases"/>
    <property type="match status" value="1"/>
</dbReference>
<dbReference type="InterPro" id="IPR004637">
    <property type="entry name" value="Dat"/>
</dbReference>
<proteinExistence type="inferred from homology"/>
<evidence type="ECO:0000313" key="8">
    <source>
        <dbReference type="Proteomes" id="UP001379533"/>
    </source>
</evidence>
<evidence type="ECO:0000256" key="5">
    <source>
        <dbReference type="ARBA" id="ARBA00022898"/>
    </source>
</evidence>
<evidence type="ECO:0000313" key="7">
    <source>
        <dbReference type="EMBL" id="WXA92937.1"/>
    </source>
</evidence>
<dbReference type="RefSeq" id="WP_394843536.1">
    <property type="nucleotide sequence ID" value="NZ_CP089982.1"/>
</dbReference>
<dbReference type="InterPro" id="IPR049704">
    <property type="entry name" value="Aminotrans_3_PPA_site"/>
</dbReference>
<keyword evidence="3" id="KW-0032">Aminotransferase</keyword>
<name>A0ABZ2K2T4_9BACT</name>
<sequence length="472" mass="50919">MNTLEANAVIDPGASMYEFVRSHESGARTYANSIDVVIERGEGTAVFDTAGRRYLDFLMCAGTLATGHNHPAVLERIQRFLQSGHVMQVLDITTPAKHDFLTRLLECLPSPWASRARVQFCGPTGADAIEAALKLFKTATGRRSVIAFHGAYHGMTAGALALTGNLSAKRHVASLMPDVYFMPFPYAYRCPFGLGGKLTSQVSLAYIERALTDPESGIPHPAAMVVEVIQGEGGVIPANVDWLRGLRQITARLDIPLVIDEVQTGIGRTGTMFAFDAAGIEPDAIVISKAIGGGFPMSLVVYDKKYDVWQSGAHAGTFRGNQIAMAAGTACLDVIRDEQLVTAAQAKGEYLGGRLAELAAQYSIIGDVRGRGLMWGLEIVDPTARPDAIGSHPANREMALALKHRCLRNGLILENGGRYGAVLRMLPPLNVSLDEIDEAVTILAQALKEASDDPRHVPHGRRRSTEVKLLRL</sequence>
<keyword evidence="4" id="KW-0808">Transferase</keyword>
<dbReference type="InterPro" id="IPR005814">
    <property type="entry name" value="Aminotrans_3"/>
</dbReference>
<dbReference type="PANTHER" id="PTHR43552">
    <property type="entry name" value="DIAMINOBUTYRATE--2-OXOGLUTARATE AMINOTRANSFERASE"/>
    <property type="match status" value="1"/>
</dbReference>
<comment type="cofactor">
    <cofactor evidence="1">
        <name>pyridoxal 5'-phosphate</name>
        <dbReference type="ChEBI" id="CHEBI:597326"/>
    </cofactor>
</comment>
<gene>
    <name evidence="7" type="ORF">LZC95_41620</name>
</gene>
<dbReference type="InterPro" id="IPR015421">
    <property type="entry name" value="PyrdxlP-dep_Trfase_major"/>
</dbReference>
<comment type="similarity">
    <text evidence="2 6">Belongs to the class-III pyridoxal-phosphate-dependent aminotransferase family.</text>
</comment>
<dbReference type="Proteomes" id="UP001379533">
    <property type="component" value="Chromosome"/>
</dbReference>
<accession>A0ABZ2K2T4</accession>
<dbReference type="Gene3D" id="3.90.1150.10">
    <property type="entry name" value="Aspartate Aminotransferase, domain 1"/>
    <property type="match status" value="1"/>
</dbReference>
<organism evidence="7 8">
    <name type="scientific">Pendulispora brunnea</name>
    <dbReference type="NCBI Taxonomy" id="2905690"/>
    <lineage>
        <taxon>Bacteria</taxon>
        <taxon>Pseudomonadati</taxon>
        <taxon>Myxococcota</taxon>
        <taxon>Myxococcia</taxon>
        <taxon>Myxococcales</taxon>
        <taxon>Sorangiineae</taxon>
        <taxon>Pendulisporaceae</taxon>
        <taxon>Pendulispora</taxon>
    </lineage>
</organism>
<dbReference type="NCBIfam" id="TIGR00709">
    <property type="entry name" value="dat"/>
    <property type="match status" value="1"/>
</dbReference>
<dbReference type="InterPro" id="IPR015422">
    <property type="entry name" value="PyrdxlP-dep_Trfase_small"/>
</dbReference>
<dbReference type="Pfam" id="PF00202">
    <property type="entry name" value="Aminotran_3"/>
    <property type="match status" value="1"/>
</dbReference>
<dbReference type="CDD" id="cd00610">
    <property type="entry name" value="OAT_like"/>
    <property type="match status" value="1"/>
</dbReference>
<protein>
    <submittedName>
        <fullName evidence="7">Diaminobutyrate--2-oxoglutarate transaminase family protein</fullName>
    </submittedName>
</protein>
<keyword evidence="8" id="KW-1185">Reference proteome</keyword>